<evidence type="ECO:0000313" key="9">
    <source>
        <dbReference type="EMBL" id="MSA88304.1"/>
    </source>
</evidence>
<sequence>MITFLVSLFLLISGYFVYGRFVERIFQPDTRPTPAIQSADGVDYVAMPTWKVFLIQLLNIAGTGPIFGALMGAVFGPVVFLWIVFGCILGGAVHDYFTGMISVRYNGASISEIVGQVLGRGMKQVMRIFSVLLLVLVGTVFVTSPATLLALLTPDKLSVAFWVALILCYYLLATLLPIDKLIGKLYPIFGIVLLVMVVGIAGGLIIQGYPLPELTLQNLHPAGKPVWPYLFVTVACGAVSGFHATQSPMMARCMRSEQDGRKVFYGAMIAEGVIALIWAAAGVAFYGTTDVLQSALSTLGQSGVVYEISTSLLGTLGGALAIVGVVACPITSGDTAFRSARLTLADWFNLDQSTIRKRVLLTIPLLAVGAVLTQLNFDVIWRYFSWANQTLAMIALWAATVYLYRERKDFACLVTAVPALFMTAVSNTYILVASEGFHLPLAWGYPLGLIFTLLCFILFFRYVRTQTGDSN</sequence>
<keyword evidence="6 7" id="KW-0472">Membrane</keyword>
<evidence type="ECO:0000259" key="8">
    <source>
        <dbReference type="Pfam" id="PF02554"/>
    </source>
</evidence>
<dbReference type="PANTHER" id="PTHR30252:SF4">
    <property type="entry name" value="CARBON STARVATION"/>
    <property type="match status" value="1"/>
</dbReference>
<feature type="transmembrane region" description="Helical" evidence="7">
    <location>
        <begin position="66"/>
        <end position="93"/>
    </location>
</feature>
<feature type="domain" description="CstA N-terminal" evidence="8">
    <location>
        <begin position="311"/>
        <end position="425"/>
    </location>
</feature>
<evidence type="ECO:0000256" key="6">
    <source>
        <dbReference type="ARBA" id="ARBA00023136"/>
    </source>
</evidence>
<evidence type="ECO:0000256" key="5">
    <source>
        <dbReference type="ARBA" id="ARBA00022989"/>
    </source>
</evidence>
<evidence type="ECO:0000256" key="1">
    <source>
        <dbReference type="ARBA" id="ARBA00004651"/>
    </source>
</evidence>
<dbReference type="RefSeq" id="WP_154237906.1">
    <property type="nucleotide sequence ID" value="NZ_WKPI01000007.1"/>
</dbReference>
<proteinExistence type="inferred from homology"/>
<evidence type="ECO:0000256" key="2">
    <source>
        <dbReference type="ARBA" id="ARBA00007755"/>
    </source>
</evidence>
<dbReference type="GO" id="GO:0005886">
    <property type="term" value="C:plasma membrane"/>
    <property type="evidence" value="ECO:0007669"/>
    <property type="project" value="UniProtKB-SubCell"/>
</dbReference>
<evidence type="ECO:0000313" key="11">
    <source>
        <dbReference type="Proteomes" id="UP000433575"/>
    </source>
</evidence>
<dbReference type="EMBL" id="WKPJ01000003">
    <property type="protein sequence ID" value="MSA88304.1"/>
    <property type="molecule type" value="Genomic_DNA"/>
</dbReference>
<reference evidence="11 12" key="1">
    <citation type="journal article" date="2019" name="Nat. Med.">
        <title>A library of human gut bacterial isolates paired with longitudinal multiomics data enables mechanistic microbiome research.</title>
        <authorList>
            <person name="Poyet M."/>
            <person name="Groussin M."/>
            <person name="Gibbons S.M."/>
            <person name="Avila-Pacheco J."/>
            <person name="Jiang X."/>
            <person name="Kearney S.M."/>
            <person name="Perrotta A.R."/>
            <person name="Berdy B."/>
            <person name="Zhao S."/>
            <person name="Lieberman T.D."/>
            <person name="Swanson P.K."/>
            <person name="Smith M."/>
            <person name="Roesemann S."/>
            <person name="Alexander J.E."/>
            <person name="Rich S.A."/>
            <person name="Livny J."/>
            <person name="Vlamakis H."/>
            <person name="Clish C."/>
            <person name="Bullock K."/>
            <person name="Deik A."/>
            <person name="Scott J."/>
            <person name="Pierce K.A."/>
            <person name="Xavier R.J."/>
            <person name="Alm E.J."/>
        </authorList>
    </citation>
    <scope>NUCLEOTIDE SEQUENCE [LARGE SCALE GENOMIC DNA]</scope>
    <source>
        <strain evidence="9 11">BIOML-A4</strain>
        <strain evidence="10 12">BIOML-A5</strain>
    </source>
</reference>
<feature type="transmembrane region" description="Helical" evidence="7">
    <location>
        <begin position="410"/>
        <end position="431"/>
    </location>
</feature>
<evidence type="ECO:0000313" key="10">
    <source>
        <dbReference type="EMBL" id="MSC32643.1"/>
    </source>
</evidence>
<comment type="caution">
    <text evidence="9">The sequence shown here is derived from an EMBL/GenBank/DDBJ whole genome shotgun (WGS) entry which is preliminary data.</text>
</comment>
<protein>
    <submittedName>
        <fullName evidence="9">Carbon starvation protein A</fullName>
    </submittedName>
</protein>
<dbReference type="InterPro" id="IPR051605">
    <property type="entry name" value="CstA"/>
</dbReference>
<dbReference type="Proteomes" id="UP000480929">
    <property type="component" value="Unassembled WGS sequence"/>
</dbReference>
<keyword evidence="5 7" id="KW-1133">Transmembrane helix</keyword>
<feature type="transmembrane region" description="Helical" evidence="7">
    <location>
        <begin position="308"/>
        <end position="331"/>
    </location>
</feature>
<feature type="domain" description="CstA N-terminal" evidence="8">
    <location>
        <begin position="3"/>
        <end position="142"/>
    </location>
</feature>
<feature type="transmembrane region" description="Helical" evidence="7">
    <location>
        <begin position="443"/>
        <end position="463"/>
    </location>
</feature>
<dbReference type="AlphaFoldDB" id="A0A6N7S385"/>
<dbReference type="EMBL" id="WKPI01000007">
    <property type="protein sequence ID" value="MSC32643.1"/>
    <property type="molecule type" value="Genomic_DNA"/>
</dbReference>
<gene>
    <name evidence="10" type="ORF">GKD88_05870</name>
    <name evidence="9" type="ORF">GKE08_03085</name>
</gene>
<keyword evidence="12" id="KW-1185">Reference proteome</keyword>
<evidence type="ECO:0000256" key="7">
    <source>
        <dbReference type="SAM" id="Phobius"/>
    </source>
</evidence>
<feature type="transmembrane region" description="Helical" evidence="7">
    <location>
        <begin position="383"/>
        <end position="403"/>
    </location>
</feature>
<feature type="transmembrane region" description="Helical" evidence="7">
    <location>
        <begin position="359"/>
        <end position="377"/>
    </location>
</feature>
<accession>A0A6N7S385</accession>
<dbReference type="Proteomes" id="UP000433575">
    <property type="component" value="Unassembled WGS sequence"/>
</dbReference>
<feature type="transmembrane region" description="Helical" evidence="7">
    <location>
        <begin position="185"/>
        <end position="206"/>
    </location>
</feature>
<keyword evidence="4 7" id="KW-0812">Transmembrane</keyword>
<dbReference type="OrthoDB" id="9761224at2"/>
<feature type="domain" description="CstA N-terminal" evidence="8">
    <location>
        <begin position="157"/>
        <end position="277"/>
    </location>
</feature>
<dbReference type="Pfam" id="PF02554">
    <property type="entry name" value="CstA"/>
    <property type="match status" value="3"/>
</dbReference>
<feature type="transmembrane region" description="Helical" evidence="7">
    <location>
        <begin position="128"/>
        <end position="153"/>
    </location>
</feature>
<comment type="subcellular location">
    <subcellularLocation>
        <location evidence="1">Cell membrane</location>
        <topology evidence="1">Multi-pass membrane protein</topology>
    </subcellularLocation>
</comment>
<organism evidence="9 11">
    <name type="scientific">Holdemania massiliensis</name>
    <dbReference type="NCBI Taxonomy" id="1468449"/>
    <lineage>
        <taxon>Bacteria</taxon>
        <taxon>Bacillati</taxon>
        <taxon>Bacillota</taxon>
        <taxon>Erysipelotrichia</taxon>
        <taxon>Erysipelotrichales</taxon>
        <taxon>Erysipelotrichaceae</taxon>
        <taxon>Holdemania</taxon>
    </lineage>
</organism>
<dbReference type="PANTHER" id="PTHR30252">
    <property type="entry name" value="INNER MEMBRANE PEPTIDE TRANSPORTER"/>
    <property type="match status" value="1"/>
</dbReference>
<feature type="transmembrane region" description="Helical" evidence="7">
    <location>
        <begin position="264"/>
        <end position="288"/>
    </location>
</feature>
<evidence type="ECO:0000256" key="3">
    <source>
        <dbReference type="ARBA" id="ARBA00022475"/>
    </source>
</evidence>
<feature type="transmembrane region" description="Helical" evidence="7">
    <location>
        <begin position="159"/>
        <end position="178"/>
    </location>
</feature>
<feature type="transmembrane region" description="Helical" evidence="7">
    <location>
        <begin position="226"/>
        <end position="244"/>
    </location>
</feature>
<name>A0A6N7S385_9FIRM</name>
<comment type="similarity">
    <text evidence="2">Belongs to the peptide transporter carbon starvation (CstA) (TC 2.A.114) family.</text>
</comment>
<keyword evidence="3" id="KW-1003">Cell membrane</keyword>
<dbReference type="InterPro" id="IPR003706">
    <property type="entry name" value="CstA_N"/>
</dbReference>
<dbReference type="GO" id="GO:0009267">
    <property type="term" value="P:cellular response to starvation"/>
    <property type="evidence" value="ECO:0007669"/>
    <property type="project" value="InterPro"/>
</dbReference>
<evidence type="ECO:0000256" key="4">
    <source>
        <dbReference type="ARBA" id="ARBA00022692"/>
    </source>
</evidence>
<evidence type="ECO:0000313" key="12">
    <source>
        <dbReference type="Proteomes" id="UP000480929"/>
    </source>
</evidence>